<keyword evidence="4" id="KW-1185">Reference proteome</keyword>
<name>A0ABP1QU73_9HEXA</name>
<sequence length="269" mass="28570">MKFITFSVFSIVCITTCLAQGMRTILVHPAPYPIIRLRSAIVPPGMVSYAQQQQPLIYGDGYNQNFRSVFMPTVLYTGGDVDAGNMDGSGVASVPENMMSVRARSPMHAEESLTGSPGSTQHKPRCLQSILGWYAKKKVGGVLDSFDPSGPSTLPAPPSLPQSQGHGQGLQGGVIYPNTNTQDSMRPGLNQAYQALNDAKNKEAGLNAANAQLNALGNVFGPSGGYPISFREDVEMEEDGKLKESSTQSTESDTPSAPTIISSSISTLP</sequence>
<evidence type="ECO:0000256" key="2">
    <source>
        <dbReference type="SAM" id="SignalP"/>
    </source>
</evidence>
<feature type="chain" id="PRO_5045744941" evidence="2">
    <location>
        <begin position="20"/>
        <end position="269"/>
    </location>
</feature>
<feature type="region of interest" description="Disordered" evidence="1">
    <location>
        <begin position="144"/>
        <end position="181"/>
    </location>
</feature>
<organism evidence="3 4">
    <name type="scientific">Orchesella dallaii</name>
    <dbReference type="NCBI Taxonomy" id="48710"/>
    <lineage>
        <taxon>Eukaryota</taxon>
        <taxon>Metazoa</taxon>
        <taxon>Ecdysozoa</taxon>
        <taxon>Arthropoda</taxon>
        <taxon>Hexapoda</taxon>
        <taxon>Collembola</taxon>
        <taxon>Entomobryomorpha</taxon>
        <taxon>Entomobryoidea</taxon>
        <taxon>Orchesellidae</taxon>
        <taxon>Orchesellinae</taxon>
        <taxon>Orchesella</taxon>
    </lineage>
</organism>
<evidence type="ECO:0000256" key="1">
    <source>
        <dbReference type="SAM" id="MobiDB-lite"/>
    </source>
</evidence>
<gene>
    <name evidence="3" type="ORF">ODALV1_LOCUS15359</name>
</gene>
<feature type="signal peptide" evidence="2">
    <location>
        <begin position="1"/>
        <end position="19"/>
    </location>
</feature>
<accession>A0ABP1QU73</accession>
<comment type="caution">
    <text evidence="3">The sequence shown here is derived from an EMBL/GenBank/DDBJ whole genome shotgun (WGS) entry which is preliminary data.</text>
</comment>
<feature type="compositionally biased region" description="Low complexity" evidence="1">
    <location>
        <begin position="252"/>
        <end position="269"/>
    </location>
</feature>
<dbReference type="Proteomes" id="UP001642540">
    <property type="component" value="Unassembled WGS sequence"/>
</dbReference>
<evidence type="ECO:0000313" key="4">
    <source>
        <dbReference type="Proteomes" id="UP001642540"/>
    </source>
</evidence>
<keyword evidence="2" id="KW-0732">Signal</keyword>
<reference evidence="3 4" key="1">
    <citation type="submission" date="2024-08" db="EMBL/GenBank/DDBJ databases">
        <authorList>
            <person name="Cucini C."/>
            <person name="Frati F."/>
        </authorList>
    </citation>
    <scope>NUCLEOTIDE SEQUENCE [LARGE SCALE GENOMIC DNA]</scope>
</reference>
<proteinExistence type="predicted"/>
<protein>
    <submittedName>
        <fullName evidence="3">Uncharacterized protein</fullName>
    </submittedName>
</protein>
<evidence type="ECO:0000313" key="3">
    <source>
        <dbReference type="EMBL" id="CAL8111794.1"/>
    </source>
</evidence>
<dbReference type="EMBL" id="CAXLJM020000046">
    <property type="protein sequence ID" value="CAL8111794.1"/>
    <property type="molecule type" value="Genomic_DNA"/>
</dbReference>
<feature type="region of interest" description="Disordered" evidence="1">
    <location>
        <begin position="226"/>
        <end position="269"/>
    </location>
</feature>